<proteinExistence type="predicted"/>
<evidence type="ECO:0000256" key="1">
    <source>
        <dbReference type="SAM" id="Phobius"/>
    </source>
</evidence>
<accession>A0A9P6JDJ5</accession>
<dbReference type="PANTHER" id="PTHR40135:SF1">
    <property type="entry name" value="MITOCHONDRIAL PHOSPHATE CARRIER PROTEIN"/>
    <property type="match status" value="1"/>
</dbReference>
<name>A0A9P6JDJ5_MORAP</name>
<dbReference type="AlphaFoldDB" id="A0A9P6JDJ5"/>
<sequence length="83" mass="9894">MALFPLIIMARYKALTVFNFIIGTCALSFQIGVLYPWHHQLDEDFKKLQKHHESNLQLFHNKKWEKLNEIDSKITALLEKMHK</sequence>
<evidence type="ECO:0000313" key="3">
    <source>
        <dbReference type="Proteomes" id="UP000738359"/>
    </source>
</evidence>
<dbReference type="Proteomes" id="UP000738359">
    <property type="component" value="Unassembled WGS sequence"/>
</dbReference>
<keyword evidence="1" id="KW-1133">Transmembrane helix</keyword>
<keyword evidence="1" id="KW-0472">Membrane</keyword>
<dbReference type="PANTHER" id="PTHR40135">
    <property type="entry name" value="MITOCHONDRIAL PHOSPHATE CARRIER PROTEIN"/>
    <property type="match status" value="1"/>
</dbReference>
<protein>
    <submittedName>
        <fullName evidence="2">Uncharacterized protein</fullName>
    </submittedName>
</protein>
<feature type="transmembrane region" description="Helical" evidence="1">
    <location>
        <begin position="12"/>
        <end position="37"/>
    </location>
</feature>
<reference evidence="2" key="1">
    <citation type="journal article" date="2020" name="Fungal Divers.">
        <title>Resolving the Mortierellaceae phylogeny through synthesis of multi-gene phylogenetics and phylogenomics.</title>
        <authorList>
            <person name="Vandepol N."/>
            <person name="Liber J."/>
            <person name="Desiro A."/>
            <person name="Na H."/>
            <person name="Kennedy M."/>
            <person name="Barry K."/>
            <person name="Grigoriev I.V."/>
            <person name="Miller A.N."/>
            <person name="O'Donnell K."/>
            <person name="Stajich J.E."/>
            <person name="Bonito G."/>
        </authorList>
    </citation>
    <scope>NUCLEOTIDE SEQUENCE</scope>
    <source>
        <strain evidence="2">CK1249</strain>
    </source>
</reference>
<keyword evidence="1" id="KW-0812">Transmembrane</keyword>
<gene>
    <name evidence="2" type="ORF">BGZ70_008256</name>
</gene>
<dbReference type="OrthoDB" id="9992270at2759"/>
<organism evidence="2 3">
    <name type="scientific">Mortierella alpina</name>
    <name type="common">Oleaginous fungus</name>
    <name type="synonym">Mortierella renispora</name>
    <dbReference type="NCBI Taxonomy" id="64518"/>
    <lineage>
        <taxon>Eukaryota</taxon>
        <taxon>Fungi</taxon>
        <taxon>Fungi incertae sedis</taxon>
        <taxon>Mucoromycota</taxon>
        <taxon>Mortierellomycotina</taxon>
        <taxon>Mortierellomycetes</taxon>
        <taxon>Mortierellales</taxon>
        <taxon>Mortierellaceae</taxon>
        <taxon>Mortierella</taxon>
    </lineage>
</organism>
<keyword evidence="3" id="KW-1185">Reference proteome</keyword>
<evidence type="ECO:0000313" key="2">
    <source>
        <dbReference type="EMBL" id="KAF9967778.1"/>
    </source>
</evidence>
<dbReference type="EMBL" id="JAAAHY010000058">
    <property type="protein sequence ID" value="KAF9967778.1"/>
    <property type="molecule type" value="Genomic_DNA"/>
</dbReference>
<comment type="caution">
    <text evidence="2">The sequence shown here is derived from an EMBL/GenBank/DDBJ whole genome shotgun (WGS) entry which is preliminary data.</text>
</comment>